<dbReference type="GO" id="GO:0008312">
    <property type="term" value="F:7S RNA binding"/>
    <property type="evidence" value="ECO:0007669"/>
    <property type="project" value="InterPro"/>
</dbReference>
<keyword evidence="10 11" id="KW-0687">Ribonucleoprotein</keyword>
<accession>A0A0N4VC38</accession>
<evidence type="ECO:0000256" key="6">
    <source>
        <dbReference type="ARBA" id="ARBA00022737"/>
    </source>
</evidence>
<evidence type="ECO:0000313" key="15">
    <source>
        <dbReference type="EMBL" id="VDD92850.1"/>
    </source>
</evidence>
<keyword evidence="8" id="KW-0256">Endoplasmic reticulum</keyword>
<dbReference type="OrthoDB" id="5421607at2759"/>
<organism evidence="17">
    <name type="scientific">Enterobius vermicularis</name>
    <name type="common">Human pinworm</name>
    <dbReference type="NCBI Taxonomy" id="51028"/>
    <lineage>
        <taxon>Eukaryota</taxon>
        <taxon>Metazoa</taxon>
        <taxon>Ecdysozoa</taxon>
        <taxon>Nematoda</taxon>
        <taxon>Chromadorea</taxon>
        <taxon>Rhabditida</taxon>
        <taxon>Spirurina</taxon>
        <taxon>Oxyuridomorpha</taxon>
        <taxon>Oxyuroidea</taxon>
        <taxon>Oxyuridae</taxon>
        <taxon>Enterobius</taxon>
    </lineage>
</organism>
<feature type="compositionally biased region" description="Basic residues" evidence="13">
    <location>
        <begin position="534"/>
        <end position="545"/>
    </location>
</feature>
<proteinExistence type="inferred from homology"/>
<comment type="subcellular location">
    <subcellularLocation>
        <location evidence="2 11">Cytoplasm</location>
    </subcellularLocation>
    <subcellularLocation>
        <location evidence="1">Endoplasmic reticulum</location>
    </subcellularLocation>
</comment>
<evidence type="ECO:0000256" key="8">
    <source>
        <dbReference type="ARBA" id="ARBA00022824"/>
    </source>
</evidence>
<dbReference type="SUPFAM" id="SSF48452">
    <property type="entry name" value="TPR-like"/>
    <property type="match status" value="2"/>
</dbReference>
<evidence type="ECO:0000256" key="1">
    <source>
        <dbReference type="ARBA" id="ARBA00004240"/>
    </source>
</evidence>
<feature type="coiled-coil region" evidence="12">
    <location>
        <begin position="119"/>
        <end position="146"/>
    </location>
</feature>
<name>A0A0N4VC38_ENTVE</name>
<feature type="compositionally biased region" description="Basic residues" evidence="13">
    <location>
        <begin position="629"/>
        <end position="638"/>
    </location>
</feature>
<sequence length="638" mass="71952">MVAEGPLTAKQSFIELAKADTSGDYDKAFKIANKILQKFPKETIAFKCKLVALIQLGKFEDALALANRIPFHQMGDCTFEKAYVQYRLNDNEGALATLSKGDPDDYRCLELKAQLLYRAENFKEAADLLKKLLKDYSDDYDEERRTNLIAVIAQLQAIGEEQNITKEMETYEQFYNGACYFIESGNFKDALKLLEKSETLCSVTLAEEGLSDEECEDELAVIRVQKAYVLQKLGRSEEALEIYFQLQKSNLADKSIVATISNNLLSARRNVNMLEAKRKLKAAAQTETSKLTLHQRRTLALNQALLYMLSNQKDLCNKSLQEIRQKYGTVQEAVIIEAALLLRSKDPQKAIEVLGSVTPTVETQLARIQILLNDGKVEESVSALENLPPEIGLRPAIVQLRVALLLCLNKKKEALDLLSSVIGTDGTGVEILLEQAASLNLQCANYRAAVDCLERLAALKPDDLKIICRLIKAYSAFDVHRAEELSNKLFPPSKAESLDVDALEKSDWILYRDRSRQKKEPKPQEPDAEIITGKLRRRKRKRKPLLPKNYDPKVPPDPERWLPKQERTAYKKKISKKHKDREIGRGTQGAVSSPVQLDNAKTKAENSPKPTPVMGAEGPRQQRPAGQQPKRKKKKTKW</sequence>
<evidence type="ECO:0000256" key="13">
    <source>
        <dbReference type="SAM" id="MobiDB-lite"/>
    </source>
</evidence>
<keyword evidence="6" id="KW-0677">Repeat</keyword>
<keyword evidence="12" id="KW-0175">Coiled coil</keyword>
<keyword evidence="5 11" id="KW-0963">Cytoplasm</keyword>
<dbReference type="PANTHER" id="PTHR14094:SF9">
    <property type="entry name" value="SIGNAL RECOGNITION PARTICLE SUBUNIT SRP72"/>
    <property type="match status" value="1"/>
</dbReference>
<dbReference type="Gene3D" id="1.25.40.10">
    <property type="entry name" value="Tetratricopeptide repeat domain"/>
    <property type="match status" value="2"/>
</dbReference>
<feature type="compositionally biased region" description="Basic and acidic residues" evidence="13">
    <location>
        <begin position="550"/>
        <end position="569"/>
    </location>
</feature>
<feature type="compositionally biased region" description="Low complexity" evidence="13">
    <location>
        <begin position="619"/>
        <end position="628"/>
    </location>
</feature>
<dbReference type="Pfam" id="PF17004">
    <property type="entry name" value="SRP_TPR_like"/>
    <property type="match status" value="1"/>
</dbReference>
<dbReference type="InterPro" id="IPR013699">
    <property type="entry name" value="Signal_recog_part_SRP72_RNA-bd"/>
</dbReference>
<protein>
    <recommendedName>
        <fullName evidence="4 11">Signal recognition particle subunit SRP72</fullName>
    </recommendedName>
</protein>
<evidence type="ECO:0000256" key="2">
    <source>
        <dbReference type="ARBA" id="ARBA00004496"/>
    </source>
</evidence>
<evidence type="ECO:0000256" key="7">
    <source>
        <dbReference type="ARBA" id="ARBA00022803"/>
    </source>
</evidence>
<evidence type="ECO:0000256" key="9">
    <source>
        <dbReference type="ARBA" id="ARBA00023135"/>
    </source>
</evidence>
<dbReference type="Proteomes" id="UP000274131">
    <property type="component" value="Unassembled WGS sequence"/>
</dbReference>
<dbReference type="GO" id="GO:0005786">
    <property type="term" value="C:signal recognition particle, endoplasmic reticulum targeting"/>
    <property type="evidence" value="ECO:0007669"/>
    <property type="project" value="UniProtKB-UniRule"/>
</dbReference>
<feature type="region of interest" description="Disordered" evidence="13">
    <location>
        <begin position="514"/>
        <end position="638"/>
    </location>
</feature>
<dbReference type="AlphaFoldDB" id="A0A0N4VC38"/>
<evidence type="ECO:0000313" key="17">
    <source>
        <dbReference type="WBParaSite" id="EVEC_0000811701-mRNA-1"/>
    </source>
</evidence>
<keyword evidence="7" id="KW-0802">TPR repeat</keyword>
<dbReference type="Pfam" id="PF08492">
    <property type="entry name" value="SRP72"/>
    <property type="match status" value="1"/>
</dbReference>
<dbReference type="PIRSF" id="PIRSF038922">
    <property type="entry name" value="SRP72"/>
    <property type="match status" value="1"/>
</dbReference>
<gene>
    <name evidence="15" type="ORF">EVEC_LOCUS7601</name>
</gene>
<dbReference type="PANTHER" id="PTHR14094">
    <property type="entry name" value="SIGNAL RECOGNITION PARTICLE 72"/>
    <property type="match status" value="1"/>
</dbReference>
<evidence type="ECO:0000313" key="16">
    <source>
        <dbReference type="Proteomes" id="UP000274131"/>
    </source>
</evidence>
<feature type="compositionally biased region" description="Basic residues" evidence="13">
    <location>
        <begin position="570"/>
        <end position="579"/>
    </location>
</feature>
<dbReference type="InterPro" id="IPR031545">
    <property type="entry name" value="SRP72_TPR-like"/>
</dbReference>
<dbReference type="GO" id="GO:0043022">
    <property type="term" value="F:ribosome binding"/>
    <property type="evidence" value="ECO:0007669"/>
    <property type="project" value="TreeGrafter"/>
</dbReference>
<evidence type="ECO:0000256" key="12">
    <source>
        <dbReference type="SAM" id="Coils"/>
    </source>
</evidence>
<evidence type="ECO:0000256" key="5">
    <source>
        <dbReference type="ARBA" id="ARBA00022490"/>
    </source>
</evidence>
<comment type="similarity">
    <text evidence="3 11">Belongs to the SRP72 family.</text>
</comment>
<reference evidence="17" key="1">
    <citation type="submission" date="2017-02" db="UniProtKB">
        <authorList>
            <consortium name="WormBaseParasite"/>
        </authorList>
    </citation>
    <scope>IDENTIFICATION</scope>
</reference>
<dbReference type="GO" id="GO:0005783">
    <property type="term" value="C:endoplasmic reticulum"/>
    <property type="evidence" value="ECO:0007669"/>
    <property type="project" value="UniProtKB-SubCell"/>
</dbReference>
<dbReference type="InterPro" id="IPR026270">
    <property type="entry name" value="SRP72"/>
</dbReference>
<dbReference type="GO" id="GO:0006614">
    <property type="term" value="P:SRP-dependent cotranslational protein targeting to membrane"/>
    <property type="evidence" value="ECO:0007669"/>
    <property type="project" value="UniProtKB-UniRule"/>
</dbReference>
<evidence type="ECO:0000259" key="14">
    <source>
        <dbReference type="Pfam" id="PF08492"/>
    </source>
</evidence>
<evidence type="ECO:0000256" key="3">
    <source>
        <dbReference type="ARBA" id="ARBA00007676"/>
    </source>
</evidence>
<dbReference type="InterPro" id="IPR011990">
    <property type="entry name" value="TPR-like_helical_dom_sf"/>
</dbReference>
<keyword evidence="16" id="KW-1185">Reference proteome</keyword>
<comment type="function">
    <text evidence="11">Component of the signal recognition particle (SRP) complex, a ribonucleoprotein complex that mediates the cotranslational targeting of secretory and membrane proteins to the endoplasmic reticulum (ER).</text>
</comment>
<feature type="domain" description="Signal recognition particle SRP72 subunit RNA-binding" evidence="14">
    <location>
        <begin position="517"/>
        <end position="572"/>
    </location>
</feature>
<dbReference type="FunFam" id="1.25.40.10:FF:000062">
    <property type="entry name" value="Signal recognition particle subunit SRP72"/>
    <property type="match status" value="1"/>
</dbReference>
<dbReference type="EMBL" id="UXUI01009000">
    <property type="protein sequence ID" value="VDD92850.1"/>
    <property type="molecule type" value="Genomic_DNA"/>
</dbReference>
<feature type="compositionally biased region" description="Basic and acidic residues" evidence="13">
    <location>
        <begin position="514"/>
        <end position="525"/>
    </location>
</feature>
<dbReference type="WBParaSite" id="EVEC_0000811701-mRNA-1">
    <property type="protein sequence ID" value="EVEC_0000811701-mRNA-1"/>
    <property type="gene ID" value="EVEC_0000811701"/>
</dbReference>
<evidence type="ECO:0000256" key="4">
    <source>
        <dbReference type="ARBA" id="ARBA00018350"/>
    </source>
</evidence>
<evidence type="ECO:0000256" key="11">
    <source>
        <dbReference type="PIRNR" id="PIRNR038922"/>
    </source>
</evidence>
<reference evidence="15 16" key="2">
    <citation type="submission" date="2018-10" db="EMBL/GenBank/DDBJ databases">
        <authorList>
            <consortium name="Pathogen Informatics"/>
        </authorList>
    </citation>
    <scope>NUCLEOTIDE SEQUENCE [LARGE SCALE GENOMIC DNA]</scope>
</reference>
<dbReference type="STRING" id="51028.A0A0N4VC38"/>
<evidence type="ECO:0000256" key="10">
    <source>
        <dbReference type="ARBA" id="ARBA00023274"/>
    </source>
</evidence>
<keyword evidence="9 11" id="KW-0733">Signal recognition particle</keyword>